<dbReference type="Gene3D" id="3.40.50.1820">
    <property type="entry name" value="alpha/beta hydrolase"/>
    <property type="match status" value="1"/>
</dbReference>
<evidence type="ECO:0000256" key="8">
    <source>
        <dbReference type="RuleBase" id="RU361238"/>
    </source>
</evidence>
<feature type="region of interest" description="Disordered" evidence="9">
    <location>
        <begin position="766"/>
        <end position="799"/>
    </location>
</feature>
<dbReference type="Pfam" id="PF04116">
    <property type="entry name" value="FA_hydroxylase"/>
    <property type="match status" value="1"/>
</dbReference>
<evidence type="ECO:0000256" key="7">
    <source>
        <dbReference type="ARBA" id="ARBA00023157"/>
    </source>
</evidence>
<feature type="transmembrane region" description="Helical" evidence="10">
    <location>
        <begin position="567"/>
        <end position="589"/>
    </location>
</feature>
<keyword evidence="10" id="KW-0472">Membrane</keyword>
<feature type="transmembrane region" description="Helical" evidence="10">
    <location>
        <begin position="515"/>
        <end position="536"/>
    </location>
</feature>
<accession>S3CZ68</accession>
<gene>
    <name evidence="12" type="ORF">GLAREA_12323</name>
</gene>
<dbReference type="Pfam" id="PF07519">
    <property type="entry name" value="Tannase"/>
    <property type="match status" value="2"/>
</dbReference>
<evidence type="ECO:0000313" key="13">
    <source>
        <dbReference type="Proteomes" id="UP000016922"/>
    </source>
</evidence>
<evidence type="ECO:0000259" key="11">
    <source>
        <dbReference type="Pfam" id="PF04116"/>
    </source>
</evidence>
<comment type="similarity">
    <text evidence="1 8">Belongs to the tannase family.</text>
</comment>
<dbReference type="EMBL" id="KE145361">
    <property type="protein sequence ID" value="EPE31567.1"/>
    <property type="molecule type" value="Genomic_DNA"/>
</dbReference>
<evidence type="ECO:0000256" key="6">
    <source>
        <dbReference type="ARBA" id="ARBA00022837"/>
    </source>
</evidence>
<dbReference type="EC" id="3.1.1.-" evidence="8"/>
<keyword evidence="3" id="KW-0479">Metal-binding</keyword>
<keyword evidence="4" id="KW-0732">Signal</keyword>
<dbReference type="eggNOG" id="KOG0873">
    <property type="taxonomic scope" value="Eukaryota"/>
</dbReference>
<keyword evidence="5 8" id="KW-0378">Hydrolase</keyword>
<evidence type="ECO:0000256" key="10">
    <source>
        <dbReference type="SAM" id="Phobius"/>
    </source>
</evidence>
<dbReference type="GO" id="GO:0030600">
    <property type="term" value="F:feruloyl esterase activity"/>
    <property type="evidence" value="ECO:0007669"/>
    <property type="project" value="UniProtKB-ARBA"/>
</dbReference>
<protein>
    <recommendedName>
        <fullName evidence="8">Carboxylic ester hydrolase</fullName>
        <ecNumber evidence="8">3.1.1.-</ecNumber>
    </recommendedName>
</protein>
<proteinExistence type="inferred from homology"/>
<dbReference type="GeneID" id="19471364"/>
<sequence length="799" mass="86751">MAFSNVSTLSCFPQAITTPTIFGTEFLNISAFLVSNYSVEVTQDYNYNHGPFSLKNADFCNITVTYTHPGENDTINVEAWLPMDNYNGRLQAVGGGGFVAGRFYLSYQQMAAAIGEGYATLSTDAGLGANPEDWAQVSPGNVNQYLLNDLASVSLNEQAIIGKSLVQSFYGQPPEFSYFSGCSQAGRQGLMLAQRYPDAYDVVMNIMGKYPEACELDAITAAAISACDPDDGVVDGLISDMAKCNFDPITIVGTKFNCSGVEKQISVDAAMVANATWAGPQSLNGSSLWYGPNRGANLSGNLTTLAVATTQCSNNGTCVGKPNYLGADWLSLFVEKNPGYDLANMTQKDYVDLFLAGIDEYSHIATDNPDLREYFARGGKILGYHGLSDQLIPAGGSALYYDAVTSLIPDVHDHYRHFEVPGLGHCSGGQGGNPTTTFDALRAWVENGTVPETLPISFVDQKGVSNDRILCPYPTKQQYDKVGDSTSAASFNLYAKGGTLVISQPPLKVEVVGTLAIRALFFLLPSTLFLIFDSVIPSLAVGIKTQGESALPTRTGNSRRSKKAGPIWYRVVALSIFNVLLSVGIQAAVETLLIEVLNVRSALQVTTTLPMPWSIAKHVVRTLFLREVLQYYIHRFILHPAKPTTLSRLHSTHFHSITAPYSFTAHYDHPIPYLLYRFLPIYLPSVIFRTHLLTYLLTLSVVTLEETLTSSGYSVIPGIMLGGMARRQVSHSASRGKGNFAPLGVMDWVHGTSVGADVVDDIGEEAEKHRVGERSGEAIEGVKESGRRGLRGWNSRKKK</sequence>
<dbReference type="HOGENOM" id="CLU_351973_0_0_1"/>
<feature type="compositionally biased region" description="Basic and acidic residues" evidence="9">
    <location>
        <begin position="766"/>
        <end position="787"/>
    </location>
</feature>
<keyword evidence="6" id="KW-0106">Calcium</keyword>
<organism evidence="12 13">
    <name type="scientific">Glarea lozoyensis (strain ATCC 20868 / MF5171)</name>
    <dbReference type="NCBI Taxonomy" id="1116229"/>
    <lineage>
        <taxon>Eukaryota</taxon>
        <taxon>Fungi</taxon>
        <taxon>Dikarya</taxon>
        <taxon>Ascomycota</taxon>
        <taxon>Pezizomycotina</taxon>
        <taxon>Leotiomycetes</taxon>
        <taxon>Helotiales</taxon>
        <taxon>Helotiaceae</taxon>
        <taxon>Glarea</taxon>
    </lineage>
</organism>
<dbReference type="Proteomes" id="UP000016922">
    <property type="component" value="Unassembled WGS sequence"/>
</dbReference>
<evidence type="ECO:0000256" key="4">
    <source>
        <dbReference type="ARBA" id="ARBA00022729"/>
    </source>
</evidence>
<keyword evidence="13" id="KW-1185">Reference proteome</keyword>
<dbReference type="KEGG" id="glz:GLAREA_12323"/>
<dbReference type="InterPro" id="IPR029058">
    <property type="entry name" value="AB_hydrolase_fold"/>
</dbReference>
<dbReference type="InterPro" id="IPR006694">
    <property type="entry name" value="Fatty_acid_hydroxylase"/>
</dbReference>
<dbReference type="PANTHER" id="PTHR33938">
    <property type="entry name" value="FERULOYL ESTERASE B-RELATED"/>
    <property type="match status" value="1"/>
</dbReference>
<keyword evidence="10" id="KW-0812">Transmembrane</keyword>
<evidence type="ECO:0000256" key="2">
    <source>
        <dbReference type="ARBA" id="ARBA00022487"/>
    </source>
</evidence>
<dbReference type="AlphaFoldDB" id="S3CZ68"/>
<evidence type="ECO:0000256" key="9">
    <source>
        <dbReference type="SAM" id="MobiDB-lite"/>
    </source>
</evidence>
<evidence type="ECO:0000313" key="12">
    <source>
        <dbReference type="EMBL" id="EPE31567.1"/>
    </source>
</evidence>
<dbReference type="RefSeq" id="XP_008081296.1">
    <property type="nucleotide sequence ID" value="XM_008083105.1"/>
</dbReference>
<dbReference type="GO" id="GO:0008610">
    <property type="term" value="P:lipid biosynthetic process"/>
    <property type="evidence" value="ECO:0007669"/>
    <property type="project" value="InterPro"/>
</dbReference>
<keyword evidence="10" id="KW-1133">Transmembrane helix</keyword>
<dbReference type="PANTHER" id="PTHR33938:SF13">
    <property type="entry name" value="CARBOXYLIC ESTER HYDROLASE"/>
    <property type="match status" value="1"/>
</dbReference>
<feature type="domain" description="Fatty acid hydroxylase" evidence="11">
    <location>
        <begin position="621"/>
        <end position="752"/>
    </location>
</feature>
<evidence type="ECO:0000256" key="5">
    <source>
        <dbReference type="ARBA" id="ARBA00022801"/>
    </source>
</evidence>
<evidence type="ECO:0000256" key="3">
    <source>
        <dbReference type="ARBA" id="ARBA00022723"/>
    </source>
</evidence>
<dbReference type="GO" id="GO:0016491">
    <property type="term" value="F:oxidoreductase activity"/>
    <property type="evidence" value="ECO:0007669"/>
    <property type="project" value="InterPro"/>
</dbReference>
<name>S3CZ68_GLAL2</name>
<keyword evidence="2" id="KW-0719">Serine esterase</keyword>
<feature type="compositionally biased region" description="Basic residues" evidence="9">
    <location>
        <begin position="788"/>
        <end position="799"/>
    </location>
</feature>
<dbReference type="InterPro" id="IPR011118">
    <property type="entry name" value="Tannase/feruloyl_esterase"/>
</dbReference>
<dbReference type="OrthoDB" id="408954at2759"/>
<keyword evidence="7" id="KW-1015">Disulfide bond</keyword>
<dbReference type="SUPFAM" id="SSF53474">
    <property type="entry name" value="alpha/beta-Hydrolases"/>
    <property type="match status" value="1"/>
</dbReference>
<dbReference type="GO" id="GO:0005506">
    <property type="term" value="F:iron ion binding"/>
    <property type="evidence" value="ECO:0007669"/>
    <property type="project" value="InterPro"/>
</dbReference>
<reference evidence="12 13" key="1">
    <citation type="journal article" date="2013" name="BMC Genomics">
        <title>Genomics-driven discovery of the pneumocandin biosynthetic gene cluster in the fungus Glarea lozoyensis.</title>
        <authorList>
            <person name="Chen L."/>
            <person name="Yue Q."/>
            <person name="Zhang X."/>
            <person name="Xiang M."/>
            <person name="Wang C."/>
            <person name="Li S."/>
            <person name="Che Y."/>
            <person name="Ortiz-Lopez F.J."/>
            <person name="Bills G.F."/>
            <person name="Liu X."/>
            <person name="An Z."/>
        </authorList>
    </citation>
    <scope>NUCLEOTIDE SEQUENCE [LARGE SCALE GENOMIC DNA]</scope>
    <source>
        <strain evidence="13">ATCC 20868 / MF5171</strain>
    </source>
</reference>
<dbReference type="STRING" id="1116229.S3CZ68"/>
<evidence type="ECO:0000256" key="1">
    <source>
        <dbReference type="ARBA" id="ARBA00006249"/>
    </source>
</evidence>